<protein>
    <recommendedName>
        <fullName evidence="6">DUF11 domain-containing protein</fullName>
    </recommendedName>
</protein>
<evidence type="ECO:0008006" key="6">
    <source>
        <dbReference type="Google" id="ProtNLM"/>
    </source>
</evidence>
<evidence type="ECO:0000313" key="4">
    <source>
        <dbReference type="EMBL" id="KAF1723569.1"/>
    </source>
</evidence>
<dbReference type="Pfam" id="PF24514">
    <property type="entry name" value="SpaA_4"/>
    <property type="match status" value="1"/>
</dbReference>
<gene>
    <name evidence="4" type="ORF">CSC78_15540</name>
</gene>
<comment type="caution">
    <text evidence="4">The sequence shown here is derived from an EMBL/GenBank/DDBJ whole genome shotgun (WGS) entry which is preliminary data.</text>
</comment>
<keyword evidence="1" id="KW-0812">Transmembrane</keyword>
<dbReference type="InterPro" id="IPR001434">
    <property type="entry name" value="OmcB-like_DUF11"/>
</dbReference>
<proteinExistence type="predicted"/>
<organism evidence="4 5">
    <name type="scientific">Pseudoxanthomonas japonensis</name>
    <dbReference type="NCBI Taxonomy" id="69284"/>
    <lineage>
        <taxon>Bacteria</taxon>
        <taxon>Pseudomonadati</taxon>
        <taxon>Pseudomonadota</taxon>
        <taxon>Gammaproteobacteria</taxon>
        <taxon>Lysobacterales</taxon>
        <taxon>Lysobacteraceae</taxon>
        <taxon>Pseudoxanthomonas</taxon>
    </lineage>
</organism>
<evidence type="ECO:0000256" key="1">
    <source>
        <dbReference type="SAM" id="Phobius"/>
    </source>
</evidence>
<dbReference type="Pfam" id="PF01345">
    <property type="entry name" value="DUF11"/>
    <property type="match status" value="1"/>
</dbReference>
<keyword evidence="5" id="KW-1185">Reference proteome</keyword>
<evidence type="ECO:0000259" key="3">
    <source>
        <dbReference type="Pfam" id="PF24514"/>
    </source>
</evidence>
<name>A0ABQ6ZDY5_9GAMM</name>
<evidence type="ECO:0000313" key="5">
    <source>
        <dbReference type="Proteomes" id="UP000781710"/>
    </source>
</evidence>
<dbReference type="Proteomes" id="UP000781710">
    <property type="component" value="Unassembled WGS sequence"/>
</dbReference>
<keyword evidence="1" id="KW-0472">Membrane</keyword>
<dbReference type="InterPro" id="IPR055371">
    <property type="entry name" value="SpaA_PFL_dom_4"/>
</dbReference>
<feature type="domain" description="SpaA-like prealbumin fold" evidence="3">
    <location>
        <begin position="255"/>
        <end position="362"/>
    </location>
</feature>
<feature type="transmembrane region" description="Helical" evidence="1">
    <location>
        <begin position="41"/>
        <end position="62"/>
    </location>
</feature>
<accession>A0ABQ6ZDY5</accession>
<sequence length="575" mass="57190">MSYRAIDALHPQGACSARLSVSPVSRIAGAPGGWRRRLSQAALLSMGLLLAGSALALITGSWTTSGAASANTTVNGITVTFTGTADEAYSNGTFNTTNRWSDPYGGTVSGGASLTMVFDSAGARNYVVTFSKPVDNPVLHIDRIGGFYNNNLPNSTRWELTSFNAQGNAVALERLAGNNQFVVDAAQSRFYRATGTGFSGTGSSECSTNSNGTGCGSVRFNGTGITSLTFRVDMIGSRGDGDELEMRWSFPGSSVIVRKQSVGGTGTFPFTTSGALTPSFTLATTAQNTPVSSTTYPITNHAAAITLSESTPPAGYVMTAGSCVDQTGAAVPATVNTATRQIAIGAASYGTSQTITCTFTNSATATLALAKTWVNAAVNDTAVLSATGGANTATLASTANSASETDTGAAVQVVPGNVITLAETLGAGNARTYTASAWSCSGGSLSGNTLTLTAAHAGQAIVCTVTNSARVADVSVVKSTAAGPAVSGQVRNFTVTVSNAGPSAADGAVVSDTPGAGLACPASGNPISCTASGGAACPGAAALPTLVSGGVAVPTLPSGGTVTFTVPCQVTATGL</sequence>
<feature type="domain" description="DUF11" evidence="2">
    <location>
        <begin position="473"/>
        <end position="574"/>
    </location>
</feature>
<keyword evidence="1" id="KW-1133">Transmembrane helix</keyword>
<evidence type="ECO:0000259" key="2">
    <source>
        <dbReference type="Pfam" id="PF01345"/>
    </source>
</evidence>
<dbReference type="EMBL" id="PDWW01000026">
    <property type="protein sequence ID" value="KAF1723569.1"/>
    <property type="molecule type" value="Genomic_DNA"/>
</dbReference>
<reference evidence="4 5" key="1">
    <citation type="submission" date="2017-10" db="EMBL/GenBank/DDBJ databases">
        <title>Whole genome sequencing of members of genus Pseudoxanthomonas.</title>
        <authorList>
            <person name="Kumar S."/>
            <person name="Bansal K."/>
            <person name="Kaur A."/>
            <person name="Patil P."/>
            <person name="Sharma S."/>
            <person name="Patil P.B."/>
        </authorList>
    </citation>
    <scope>NUCLEOTIDE SEQUENCE [LARGE SCALE GENOMIC DNA]</scope>
    <source>
        <strain evidence="4 5">DSM 17109</strain>
    </source>
</reference>